<name>A0A0F3PP82_ANAPH</name>
<comment type="caution">
    <text evidence="1">The sequence shown here is derived from an EMBL/GenBank/DDBJ whole genome shotgun (WGS) entry which is preliminary data.</text>
</comment>
<evidence type="ECO:0000313" key="2">
    <source>
        <dbReference type="Proteomes" id="UP000033722"/>
    </source>
</evidence>
<sequence>MFYHDTHDIMLEYEDVTHILTATLPILKQDGVYAQHA</sequence>
<evidence type="ECO:0000313" key="1">
    <source>
        <dbReference type="EMBL" id="KJV82063.1"/>
    </source>
</evidence>
<reference evidence="1 2" key="1">
    <citation type="submission" date="2015-01" db="EMBL/GenBank/DDBJ databases">
        <title>Genome Sequencing of Rickettsiales.</title>
        <authorList>
            <person name="Daugherty S.C."/>
            <person name="Su Q."/>
            <person name="Abolude K."/>
            <person name="Beier-Sexton M."/>
            <person name="Carlyon J.A."/>
            <person name="Carter R."/>
            <person name="Day N.P."/>
            <person name="Dumler S.J."/>
            <person name="Dyachenko V."/>
            <person name="Godinez A."/>
            <person name="Kurtti T.J."/>
            <person name="Lichay M."/>
            <person name="Mullins K.E."/>
            <person name="Ott S."/>
            <person name="Pappas-Brown V."/>
            <person name="Paris D.H."/>
            <person name="Patel P."/>
            <person name="Richards A.L."/>
            <person name="Sadzewicz L."/>
            <person name="Sears K."/>
            <person name="Seidman D."/>
            <person name="Sengamalay N."/>
            <person name="Stenos J."/>
            <person name="Tallon L.J."/>
            <person name="Vincent G."/>
            <person name="Fraser C.M."/>
            <person name="Munderloh U."/>
            <person name="Dunning-Hotopp J.C."/>
        </authorList>
    </citation>
    <scope>NUCLEOTIDE SEQUENCE [LARGE SCALE GENOMIC DNA]</scope>
    <source>
        <strain evidence="1 2">CRT53-1</strain>
    </source>
</reference>
<dbReference type="AlphaFoldDB" id="A0A0F3PP82"/>
<protein>
    <submittedName>
        <fullName evidence="1">Uncharacterized protein</fullName>
    </submittedName>
</protein>
<dbReference type="Proteomes" id="UP000033722">
    <property type="component" value="Unassembled WGS sequence"/>
</dbReference>
<dbReference type="PATRIC" id="fig|1359157.3.peg.1276"/>
<organism evidence="1 2">
    <name type="scientific">Anaplasma phagocytophilum str. CRT53-1</name>
    <dbReference type="NCBI Taxonomy" id="1359157"/>
    <lineage>
        <taxon>Bacteria</taxon>
        <taxon>Pseudomonadati</taxon>
        <taxon>Pseudomonadota</taxon>
        <taxon>Alphaproteobacteria</taxon>
        <taxon>Rickettsiales</taxon>
        <taxon>Anaplasmataceae</taxon>
        <taxon>Anaplasma</taxon>
        <taxon>phagocytophilum group</taxon>
    </lineage>
</organism>
<accession>A0A0F3PP82</accession>
<dbReference type="EMBL" id="LAOD01000030">
    <property type="protein sequence ID" value="KJV82063.1"/>
    <property type="molecule type" value="Genomic_DNA"/>
</dbReference>
<gene>
    <name evidence="1" type="ORF">APHCRT_1408</name>
</gene>
<proteinExistence type="predicted"/>